<comment type="cofactor">
    <cofactor evidence="1">
        <name>Cu(2+)</name>
        <dbReference type="ChEBI" id="CHEBI:29036"/>
    </cofactor>
</comment>
<dbReference type="PANTHER" id="PTHR33353">
    <property type="entry name" value="PUTATIVE (AFU_ORTHOLOGUE AFUA_1G12560)-RELATED"/>
    <property type="match status" value="1"/>
</dbReference>
<evidence type="ECO:0000256" key="8">
    <source>
        <dbReference type="ARBA" id="ARBA00023008"/>
    </source>
</evidence>
<dbReference type="GO" id="GO:0004497">
    <property type="term" value="F:monooxygenase activity"/>
    <property type="evidence" value="ECO:0007669"/>
    <property type="project" value="UniProtKB-KW"/>
</dbReference>
<keyword evidence="6" id="KW-0136">Cellulose degradation</keyword>
<dbReference type="EC" id="1.14.99.56" evidence="15"/>
<gene>
    <name evidence="18" type="ORF">JX265_008022</name>
</gene>
<dbReference type="EMBL" id="JAFIMR010000021">
    <property type="protein sequence ID" value="KAI1865699.1"/>
    <property type="molecule type" value="Genomic_DNA"/>
</dbReference>
<evidence type="ECO:0000256" key="7">
    <source>
        <dbReference type="ARBA" id="ARBA00023002"/>
    </source>
</evidence>
<accession>A0A9P9WJ10</accession>
<dbReference type="Proteomes" id="UP000829685">
    <property type="component" value="Unassembled WGS sequence"/>
</dbReference>
<comment type="subcellular location">
    <subcellularLocation>
        <location evidence="2">Secreted</location>
    </subcellularLocation>
</comment>
<evidence type="ECO:0000256" key="10">
    <source>
        <dbReference type="ARBA" id="ARBA00023157"/>
    </source>
</evidence>
<evidence type="ECO:0000256" key="3">
    <source>
        <dbReference type="ARBA" id="ARBA00022525"/>
    </source>
</evidence>
<feature type="signal peptide" evidence="16">
    <location>
        <begin position="1"/>
        <end position="18"/>
    </location>
</feature>
<evidence type="ECO:0000313" key="18">
    <source>
        <dbReference type="EMBL" id="KAI1865699.1"/>
    </source>
</evidence>
<evidence type="ECO:0000256" key="15">
    <source>
        <dbReference type="ARBA" id="ARBA00047174"/>
    </source>
</evidence>
<organism evidence="18 19">
    <name type="scientific">Neoarthrinium moseri</name>
    <dbReference type="NCBI Taxonomy" id="1658444"/>
    <lineage>
        <taxon>Eukaryota</taxon>
        <taxon>Fungi</taxon>
        <taxon>Dikarya</taxon>
        <taxon>Ascomycota</taxon>
        <taxon>Pezizomycotina</taxon>
        <taxon>Sordariomycetes</taxon>
        <taxon>Xylariomycetidae</taxon>
        <taxon>Amphisphaeriales</taxon>
        <taxon>Apiosporaceae</taxon>
        <taxon>Neoarthrinium</taxon>
    </lineage>
</organism>
<evidence type="ECO:0000256" key="4">
    <source>
        <dbReference type="ARBA" id="ARBA00022723"/>
    </source>
</evidence>
<evidence type="ECO:0000256" key="12">
    <source>
        <dbReference type="ARBA" id="ARBA00023326"/>
    </source>
</evidence>
<dbReference type="InterPro" id="IPR005103">
    <property type="entry name" value="AA9_LPMO"/>
</dbReference>
<evidence type="ECO:0000256" key="1">
    <source>
        <dbReference type="ARBA" id="ARBA00001973"/>
    </source>
</evidence>
<dbReference type="GO" id="GO:0046872">
    <property type="term" value="F:metal ion binding"/>
    <property type="evidence" value="ECO:0007669"/>
    <property type="project" value="UniProtKB-KW"/>
</dbReference>
<comment type="caution">
    <text evidence="18">The sequence shown here is derived from an EMBL/GenBank/DDBJ whole genome shotgun (WGS) entry which is preliminary data.</text>
</comment>
<evidence type="ECO:0000256" key="11">
    <source>
        <dbReference type="ARBA" id="ARBA00023277"/>
    </source>
</evidence>
<sequence length="266" mass="28714">MRLPTILRASTLVPLALGHTIFCQLKTDARTYDVSYAIRTPSYDGPQTDVKSNNLACNGPPNPTTPSSKIVDVQAGSELTAIWRHTLQSGSNDVMDSGHKVLLHLASRPTSRKASTHLVKGPVMAYLKKVSDATKDNGVGSGWFKIQHEGFNNGKWGTDSVINLGGNQKIHIPECIEDGQYLLRAEMIALHGARSTNGAQLYMECAQINITGGSGSKKPATASIPGIYKSNDPGLLIDIYNKPPSATNPYKIPGENPLNLSYQKMD</sequence>
<dbReference type="Gene3D" id="2.70.50.70">
    <property type="match status" value="1"/>
</dbReference>
<keyword evidence="12" id="KW-0624">Polysaccharide degradation</keyword>
<keyword evidence="4" id="KW-0479">Metal-binding</keyword>
<dbReference type="CDD" id="cd21175">
    <property type="entry name" value="LPMO_AA9"/>
    <property type="match status" value="1"/>
</dbReference>
<dbReference type="GO" id="GO:0005576">
    <property type="term" value="C:extracellular region"/>
    <property type="evidence" value="ECO:0007669"/>
    <property type="project" value="UniProtKB-SubCell"/>
</dbReference>
<dbReference type="GO" id="GO:0030245">
    <property type="term" value="P:cellulose catabolic process"/>
    <property type="evidence" value="ECO:0007669"/>
    <property type="project" value="UniProtKB-KW"/>
</dbReference>
<keyword evidence="5 16" id="KW-0732">Signal</keyword>
<keyword evidence="7" id="KW-0560">Oxidoreductase</keyword>
<evidence type="ECO:0000256" key="16">
    <source>
        <dbReference type="SAM" id="SignalP"/>
    </source>
</evidence>
<keyword evidence="8" id="KW-0186">Copper</keyword>
<evidence type="ECO:0000256" key="6">
    <source>
        <dbReference type="ARBA" id="ARBA00023001"/>
    </source>
</evidence>
<evidence type="ECO:0000313" key="19">
    <source>
        <dbReference type="Proteomes" id="UP000829685"/>
    </source>
</evidence>
<dbReference type="Pfam" id="PF03443">
    <property type="entry name" value="AA9"/>
    <property type="match status" value="1"/>
</dbReference>
<dbReference type="PANTHER" id="PTHR33353:SF18">
    <property type="entry name" value="ENDOGLUCANASE II"/>
    <property type="match status" value="1"/>
</dbReference>
<comment type="similarity">
    <text evidence="13">Belongs to the polysaccharide monooxygenase AA9 family.</text>
</comment>
<keyword evidence="10" id="KW-1015">Disulfide bond</keyword>
<keyword evidence="11" id="KW-0119">Carbohydrate metabolism</keyword>
<evidence type="ECO:0000256" key="2">
    <source>
        <dbReference type="ARBA" id="ARBA00004613"/>
    </source>
</evidence>
<evidence type="ECO:0000256" key="9">
    <source>
        <dbReference type="ARBA" id="ARBA00023033"/>
    </source>
</evidence>
<reference evidence="18" key="1">
    <citation type="submission" date="2021-03" db="EMBL/GenBank/DDBJ databases">
        <title>Revisited historic fungal species revealed as producer of novel bioactive compounds through whole genome sequencing and comparative genomics.</title>
        <authorList>
            <person name="Vignolle G.A."/>
            <person name="Hochenegger N."/>
            <person name="Mach R.L."/>
            <person name="Mach-Aigner A.R."/>
            <person name="Javad Rahimi M."/>
            <person name="Salim K.A."/>
            <person name="Chan C.M."/>
            <person name="Lim L.B.L."/>
            <person name="Cai F."/>
            <person name="Druzhinina I.S."/>
            <person name="U'Ren J.M."/>
            <person name="Derntl C."/>
        </authorList>
    </citation>
    <scope>NUCLEOTIDE SEQUENCE</scope>
    <source>
        <strain evidence="18">TUCIM 5799</strain>
    </source>
</reference>
<evidence type="ECO:0000259" key="17">
    <source>
        <dbReference type="Pfam" id="PF03443"/>
    </source>
</evidence>
<dbReference type="AlphaFoldDB" id="A0A9P9WJ10"/>
<keyword evidence="9" id="KW-0503">Monooxygenase</keyword>
<name>A0A9P9WJ10_9PEZI</name>
<evidence type="ECO:0000256" key="13">
    <source>
        <dbReference type="ARBA" id="ARBA00044502"/>
    </source>
</evidence>
<proteinExistence type="inferred from homology"/>
<protein>
    <recommendedName>
        <fullName evidence="15">lytic cellulose monooxygenase (C4-dehydrogenating)</fullName>
        <ecNumber evidence="15">1.14.99.56</ecNumber>
    </recommendedName>
</protein>
<evidence type="ECO:0000256" key="5">
    <source>
        <dbReference type="ARBA" id="ARBA00022729"/>
    </source>
</evidence>
<evidence type="ECO:0000256" key="14">
    <source>
        <dbReference type="ARBA" id="ARBA00045077"/>
    </source>
</evidence>
<feature type="domain" description="Auxiliary Activity family 9 catalytic" evidence="17">
    <location>
        <begin position="19"/>
        <end position="244"/>
    </location>
</feature>
<keyword evidence="19" id="KW-1185">Reference proteome</keyword>
<dbReference type="InterPro" id="IPR049892">
    <property type="entry name" value="AA9"/>
</dbReference>
<feature type="chain" id="PRO_5040325365" description="lytic cellulose monooxygenase (C4-dehydrogenating)" evidence="16">
    <location>
        <begin position="19"/>
        <end position="266"/>
    </location>
</feature>
<comment type="catalytic activity">
    <reaction evidence="14">
        <text>[(1-&gt;4)-beta-D-glucosyl]n+m + reduced acceptor + O2 = 4-dehydro-beta-D-glucosyl-[(1-&gt;4)-beta-D-glucosyl]n-1 + [(1-&gt;4)-beta-D-glucosyl]m + acceptor + H2O.</text>
        <dbReference type="EC" id="1.14.99.56"/>
    </reaction>
</comment>
<keyword evidence="3" id="KW-0964">Secreted</keyword>